<keyword evidence="8" id="KW-0378">Hydrolase</keyword>
<dbReference type="GO" id="GO:0006302">
    <property type="term" value="P:double-strand break repair"/>
    <property type="evidence" value="ECO:0007669"/>
    <property type="project" value="TreeGrafter"/>
</dbReference>
<evidence type="ECO:0000256" key="2">
    <source>
        <dbReference type="ARBA" id="ARBA00004123"/>
    </source>
</evidence>
<dbReference type="InterPro" id="IPR006166">
    <property type="entry name" value="ERCC4_domain"/>
</dbReference>
<dbReference type="Gene3D" id="3.40.50.10130">
    <property type="match status" value="1"/>
</dbReference>
<evidence type="ECO:0000256" key="12">
    <source>
        <dbReference type="ARBA" id="ARBA00023242"/>
    </source>
</evidence>
<evidence type="ECO:0000259" key="15">
    <source>
        <dbReference type="SMART" id="SM00891"/>
    </source>
</evidence>
<dbReference type="SMART" id="SM00891">
    <property type="entry name" value="ERCC4"/>
    <property type="match status" value="1"/>
</dbReference>
<organism evidence="16 17">
    <name type="scientific">Ascoidea rubescens DSM 1968</name>
    <dbReference type="NCBI Taxonomy" id="1344418"/>
    <lineage>
        <taxon>Eukaryota</taxon>
        <taxon>Fungi</taxon>
        <taxon>Dikarya</taxon>
        <taxon>Ascomycota</taxon>
        <taxon>Saccharomycotina</taxon>
        <taxon>Saccharomycetes</taxon>
        <taxon>Ascoideaceae</taxon>
        <taxon>Ascoidea</taxon>
    </lineage>
</organism>
<dbReference type="GeneID" id="30967938"/>
<feature type="domain" description="ERCC4" evidence="15">
    <location>
        <begin position="489"/>
        <end position="735"/>
    </location>
</feature>
<feature type="compositionally biased region" description="Basic and acidic residues" evidence="14">
    <location>
        <begin position="271"/>
        <end position="297"/>
    </location>
</feature>
<dbReference type="GO" id="GO:0048476">
    <property type="term" value="C:Holliday junction resolvase complex"/>
    <property type="evidence" value="ECO:0007669"/>
    <property type="project" value="InterPro"/>
</dbReference>
<proteinExistence type="inferred from homology"/>
<dbReference type="OrthoDB" id="343092at2759"/>
<evidence type="ECO:0000256" key="3">
    <source>
        <dbReference type="ARBA" id="ARBA00005313"/>
    </source>
</evidence>
<dbReference type="InParanoid" id="A0A1D2VQF6"/>
<keyword evidence="5" id="KW-0479">Metal-binding</keyword>
<reference evidence="17" key="1">
    <citation type="submission" date="2016-05" db="EMBL/GenBank/DDBJ databases">
        <title>Comparative genomics of biotechnologically important yeasts.</title>
        <authorList>
            <consortium name="DOE Joint Genome Institute"/>
            <person name="Riley R."/>
            <person name="Haridas S."/>
            <person name="Wolfe K.H."/>
            <person name="Lopes M.R."/>
            <person name="Hittinger C.T."/>
            <person name="Goker M."/>
            <person name="Salamov A."/>
            <person name="Wisecaver J."/>
            <person name="Long T.M."/>
            <person name="Aerts A.L."/>
            <person name="Barry K."/>
            <person name="Choi C."/>
            <person name="Clum A."/>
            <person name="Coughlan A.Y."/>
            <person name="Deshpande S."/>
            <person name="Douglass A.P."/>
            <person name="Hanson S.J."/>
            <person name="Klenk H.-P."/>
            <person name="Labutti K."/>
            <person name="Lapidus A."/>
            <person name="Lindquist E."/>
            <person name="Lipzen A."/>
            <person name="Meier-Kolthoff J.P."/>
            <person name="Ohm R.A."/>
            <person name="Otillar R.P."/>
            <person name="Pangilinan J."/>
            <person name="Peng Y."/>
            <person name="Rokas A."/>
            <person name="Rosa C.A."/>
            <person name="Scheuner C."/>
            <person name="Sibirny A.A."/>
            <person name="Slot J.C."/>
            <person name="Stielow J.B."/>
            <person name="Sun H."/>
            <person name="Kurtzman C.P."/>
            <person name="Blackwell M."/>
            <person name="Grigoriev I.V."/>
            <person name="Jeffries T.W."/>
        </authorList>
    </citation>
    <scope>NUCLEOTIDE SEQUENCE [LARGE SCALE GENOMIC DNA]</scope>
    <source>
        <strain evidence="17">DSM 1968</strain>
    </source>
</reference>
<sequence>MSQHEIIDVEADKLATATKVTKEHSLLFVYDSDVTMFKGLLSSSPSKKIQNNETPSVFSKKIIEHDISKHNPLSSPVQRKSIYACSLSDDKNEIEYIGLNINESSNPNYIKSNIVCEDFSEIEILNETPAEFKKKGEFDHDRISDTLIVLSDSDPPDRGLDLDSDVFNSSKKTLSAIFNDRNADKLKNNSPTTNLKDKNKSLLKPVKRKSNSTNSSPVSKRIKNRTKSLGLLLDFTSDIVSSLGLEPDYEYDDGVIYNNFNERITQKVNNKGKERGKKNPPEKEIIDHESPKKINDNNKKQFPIKVFSSSQGNNSVVNNSISFLEDPSLLNPRIKNFLPKNLSNNNKNENSSLKVPNDILIIELNSDPITNTPISKKSTKNTRLDKIFLADLFGKSKSALDFDLDSDPIVWTPENKKVSNFLKNSTRTKTVPCLPKLTSNNTNHSTPKATRSKTFPRSIDERNSDFINYDKKLLKEINKLKTKEDCLAEIIMDIEESIFNNLSKNANLNEFFDPIEIKSLRSNNKLPLITWTRKIVSEYDSKRDIFVPVAETKKKENIAALYYSASEIIEKIQNNVLKEEIISLKTNGKFELIIVIAEGFNTHLRKLETSDNRSYASRVRKVMSTSEELSITSNNKSKLSKKKEVPQNIKMTAEEIDGQDGINWIKSFTYTISSEIYDSNMRNSEFSNIGVIRSGRDANDCYLKSLQQFKFMTNNISKNISEKFPSLMSILETYIKGDGLGKGFDGKKLARDSLDVSLKKLFTSNDPNEILNN</sequence>
<dbReference type="EMBL" id="KV454475">
    <property type="protein sequence ID" value="ODV63842.1"/>
    <property type="molecule type" value="Genomic_DNA"/>
</dbReference>
<evidence type="ECO:0000256" key="10">
    <source>
        <dbReference type="ARBA" id="ARBA00023172"/>
    </source>
</evidence>
<comment type="cofactor">
    <cofactor evidence="1">
        <name>Mg(2+)</name>
        <dbReference type="ChEBI" id="CHEBI:18420"/>
    </cofactor>
</comment>
<accession>A0A1D2VQF6</accession>
<keyword evidence="10" id="KW-0233">DNA recombination</keyword>
<evidence type="ECO:0000313" key="17">
    <source>
        <dbReference type="Proteomes" id="UP000095038"/>
    </source>
</evidence>
<dbReference type="STRING" id="1344418.A0A1D2VQF6"/>
<dbReference type="GO" id="GO:0005634">
    <property type="term" value="C:nucleus"/>
    <property type="evidence" value="ECO:0007669"/>
    <property type="project" value="UniProtKB-SubCell"/>
</dbReference>
<evidence type="ECO:0000256" key="6">
    <source>
        <dbReference type="ARBA" id="ARBA00022759"/>
    </source>
</evidence>
<evidence type="ECO:0000256" key="5">
    <source>
        <dbReference type="ARBA" id="ARBA00022723"/>
    </source>
</evidence>
<evidence type="ECO:0000256" key="14">
    <source>
        <dbReference type="SAM" id="MobiDB-lite"/>
    </source>
</evidence>
<dbReference type="PANTHER" id="PTHR21077">
    <property type="entry name" value="EME1 PROTEIN"/>
    <property type="match status" value="1"/>
</dbReference>
<keyword evidence="17" id="KW-1185">Reference proteome</keyword>
<dbReference type="PANTHER" id="PTHR21077:SF5">
    <property type="entry name" value="CROSSOVER JUNCTION ENDONUCLEASE MMS4"/>
    <property type="match status" value="1"/>
</dbReference>
<dbReference type="InterPro" id="IPR033310">
    <property type="entry name" value="Mms4/EME1/EME2"/>
</dbReference>
<evidence type="ECO:0000256" key="11">
    <source>
        <dbReference type="ARBA" id="ARBA00023204"/>
    </source>
</evidence>
<keyword evidence="13" id="KW-0469">Meiosis</keyword>
<dbReference type="GO" id="GO:0046872">
    <property type="term" value="F:metal ion binding"/>
    <property type="evidence" value="ECO:0007669"/>
    <property type="project" value="UniProtKB-KW"/>
</dbReference>
<protein>
    <recommendedName>
        <fullName evidence="15">ERCC4 domain-containing protein</fullName>
    </recommendedName>
</protein>
<evidence type="ECO:0000256" key="8">
    <source>
        <dbReference type="ARBA" id="ARBA00022801"/>
    </source>
</evidence>
<keyword evidence="4" id="KW-0540">Nuclease</keyword>
<dbReference type="GO" id="GO:0031297">
    <property type="term" value="P:replication fork processing"/>
    <property type="evidence" value="ECO:0007669"/>
    <property type="project" value="TreeGrafter"/>
</dbReference>
<dbReference type="GO" id="GO:0000712">
    <property type="term" value="P:resolution of meiotic recombination intermediates"/>
    <property type="evidence" value="ECO:0007669"/>
    <property type="project" value="TreeGrafter"/>
</dbReference>
<evidence type="ECO:0000256" key="9">
    <source>
        <dbReference type="ARBA" id="ARBA00022842"/>
    </source>
</evidence>
<keyword evidence="11" id="KW-0234">DNA repair</keyword>
<dbReference type="GO" id="GO:0031573">
    <property type="term" value="P:mitotic intra-S DNA damage checkpoint signaling"/>
    <property type="evidence" value="ECO:0007669"/>
    <property type="project" value="TreeGrafter"/>
</dbReference>
<comment type="similarity">
    <text evidence="3">Belongs to the EME1/MMS4 family.</text>
</comment>
<evidence type="ECO:0000256" key="13">
    <source>
        <dbReference type="ARBA" id="ARBA00023254"/>
    </source>
</evidence>
<gene>
    <name evidence="16" type="ORF">ASCRUDRAFT_78848</name>
</gene>
<feature type="region of interest" description="Disordered" evidence="14">
    <location>
        <begin position="268"/>
        <end position="297"/>
    </location>
</feature>
<evidence type="ECO:0000256" key="1">
    <source>
        <dbReference type="ARBA" id="ARBA00001946"/>
    </source>
</evidence>
<keyword evidence="9" id="KW-0460">Magnesium</keyword>
<dbReference type="Gene3D" id="1.10.150.670">
    <property type="entry name" value="Crossover junction endonuclease EME1, DNA-binding domain"/>
    <property type="match status" value="1"/>
</dbReference>
<evidence type="ECO:0000256" key="7">
    <source>
        <dbReference type="ARBA" id="ARBA00022763"/>
    </source>
</evidence>
<dbReference type="RefSeq" id="XP_020050149.1">
    <property type="nucleotide sequence ID" value="XM_020194302.1"/>
</dbReference>
<dbReference type="AlphaFoldDB" id="A0A1D2VQF6"/>
<comment type="subcellular location">
    <subcellularLocation>
        <location evidence="2">Nucleus</location>
    </subcellularLocation>
</comment>
<dbReference type="GO" id="GO:0003677">
    <property type="term" value="F:DNA binding"/>
    <property type="evidence" value="ECO:0007669"/>
    <property type="project" value="InterPro"/>
</dbReference>
<keyword evidence="6" id="KW-0255">Endonuclease</keyword>
<dbReference type="InterPro" id="IPR042530">
    <property type="entry name" value="EME1/EME2_C"/>
</dbReference>
<keyword evidence="12" id="KW-0539">Nucleus</keyword>
<evidence type="ECO:0000313" key="16">
    <source>
        <dbReference type="EMBL" id="ODV63842.1"/>
    </source>
</evidence>
<name>A0A1D2VQF6_9ASCO</name>
<dbReference type="GO" id="GO:0008821">
    <property type="term" value="F:crossover junction DNA endonuclease activity"/>
    <property type="evidence" value="ECO:0007669"/>
    <property type="project" value="TreeGrafter"/>
</dbReference>
<evidence type="ECO:0000256" key="4">
    <source>
        <dbReference type="ARBA" id="ARBA00022722"/>
    </source>
</evidence>
<keyword evidence="7" id="KW-0227">DNA damage</keyword>
<dbReference type="Proteomes" id="UP000095038">
    <property type="component" value="Unassembled WGS sequence"/>
</dbReference>